<evidence type="ECO:0000313" key="3">
    <source>
        <dbReference type="Proteomes" id="UP001385951"/>
    </source>
</evidence>
<feature type="region of interest" description="Disordered" evidence="1">
    <location>
        <begin position="68"/>
        <end position="104"/>
    </location>
</feature>
<dbReference type="EMBL" id="JASBNA010000009">
    <property type="protein sequence ID" value="KAK7689263.1"/>
    <property type="molecule type" value="Genomic_DNA"/>
</dbReference>
<evidence type="ECO:0000313" key="2">
    <source>
        <dbReference type="EMBL" id="KAK7689263.1"/>
    </source>
</evidence>
<gene>
    <name evidence="2" type="ORF">QCA50_007954</name>
</gene>
<evidence type="ECO:0000256" key="1">
    <source>
        <dbReference type="SAM" id="MobiDB-lite"/>
    </source>
</evidence>
<dbReference type="AlphaFoldDB" id="A0AAW0G798"/>
<feature type="compositionally biased region" description="Low complexity" evidence="1">
    <location>
        <begin position="68"/>
        <end position="81"/>
    </location>
</feature>
<comment type="caution">
    <text evidence="2">The sequence shown here is derived from an EMBL/GenBank/DDBJ whole genome shotgun (WGS) entry which is preliminary data.</text>
</comment>
<reference evidence="2 3" key="1">
    <citation type="submission" date="2022-09" db="EMBL/GenBank/DDBJ databases">
        <authorList>
            <person name="Palmer J.M."/>
        </authorList>
    </citation>
    <scope>NUCLEOTIDE SEQUENCE [LARGE SCALE GENOMIC DNA]</scope>
    <source>
        <strain evidence="2 3">DSM 7382</strain>
    </source>
</reference>
<name>A0AAW0G798_9APHY</name>
<proteinExistence type="predicted"/>
<keyword evidence="3" id="KW-1185">Reference proteome</keyword>
<organism evidence="2 3">
    <name type="scientific">Cerrena zonata</name>
    <dbReference type="NCBI Taxonomy" id="2478898"/>
    <lineage>
        <taxon>Eukaryota</taxon>
        <taxon>Fungi</taxon>
        <taxon>Dikarya</taxon>
        <taxon>Basidiomycota</taxon>
        <taxon>Agaricomycotina</taxon>
        <taxon>Agaricomycetes</taxon>
        <taxon>Polyporales</taxon>
        <taxon>Cerrenaceae</taxon>
        <taxon>Cerrena</taxon>
    </lineage>
</organism>
<feature type="region of interest" description="Disordered" evidence="1">
    <location>
        <begin position="1"/>
        <end position="56"/>
    </location>
</feature>
<sequence>MDPSRSLTHNALELQFPQPEEQSMEEISMPGSLTRDTSISTFSSNPPDPIAPPTSDLLPLHVPQTSTLSISASPLSTTSTPPQLPPKDVLTREVGDAPNPEDQLLCSRADGKRVNSHIKHNLRKLLVKGRPPMHLRQPDQA</sequence>
<dbReference type="Proteomes" id="UP001385951">
    <property type="component" value="Unassembled WGS sequence"/>
</dbReference>
<protein>
    <submittedName>
        <fullName evidence="2">Uncharacterized protein</fullName>
    </submittedName>
</protein>
<feature type="compositionally biased region" description="Polar residues" evidence="1">
    <location>
        <begin position="34"/>
        <end position="45"/>
    </location>
</feature>
<accession>A0AAW0G798</accession>